<dbReference type="InterPro" id="IPR024626">
    <property type="entry name" value="Kri1-like_C"/>
</dbReference>
<dbReference type="EMBL" id="BDDD01001115">
    <property type="protein sequence ID" value="GAV73518.1"/>
    <property type="molecule type" value="Genomic_DNA"/>
</dbReference>
<comment type="similarity">
    <text evidence="1">Belongs to the KRI1 family.</text>
</comment>
<proteinExistence type="inferred from homology"/>
<feature type="non-terminal residue" evidence="4">
    <location>
        <position position="1"/>
    </location>
</feature>
<keyword evidence="5" id="KW-1185">Reference proteome</keyword>
<name>A0A1Q3C076_CEPFO</name>
<comment type="caution">
    <text evidence="4">The sequence shown here is derived from an EMBL/GenBank/DDBJ whole genome shotgun (WGS) entry which is preliminary data.</text>
</comment>
<dbReference type="PANTHER" id="PTHR14490:SF5">
    <property type="entry name" value="PROTEIN KRI1 HOMOLOG"/>
    <property type="match status" value="1"/>
</dbReference>
<dbReference type="InParanoid" id="A0A1Q3C076"/>
<feature type="compositionally biased region" description="Basic and acidic residues" evidence="2">
    <location>
        <begin position="179"/>
        <end position="193"/>
    </location>
</feature>
<dbReference type="STRING" id="3775.A0A1Q3C076"/>
<sequence>ELDESHTFLKEFFRNKMWDDKEKKHKRVVIDDEEVDEVLIDEEEIEMQEEYESNFRYAKNMGDRVMGHSRRVEGSVRKNENARKDQRKSKEDKMKIAEMEREEHLKHLKNLKKQEIKGDLKTSFKYAKLKPNRYGLSTAEILMMEEKELNQYVPLKKLAPYIEREWKVDKNKRYQQKLKNKELGEGGKLDGHKSDKKKRFRDGSDQSTSATGNEHRKVQMEESNSDDGNLSS</sequence>
<dbReference type="Pfam" id="PF12936">
    <property type="entry name" value="Kri1_C"/>
    <property type="match status" value="1"/>
</dbReference>
<evidence type="ECO:0000313" key="5">
    <source>
        <dbReference type="Proteomes" id="UP000187406"/>
    </source>
</evidence>
<reference evidence="5" key="1">
    <citation type="submission" date="2016-04" db="EMBL/GenBank/DDBJ databases">
        <title>Cephalotus genome sequencing.</title>
        <authorList>
            <person name="Fukushima K."/>
            <person name="Hasebe M."/>
            <person name="Fang X."/>
        </authorList>
    </citation>
    <scope>NUCLEOTIDE SEQUENCE [LARGE SCALE GENOMIC DNA]</scope>
    <source>
        <strain evidence="5">cv. St1</strain>
    </source>
</reference>
<feature type="region of interest" description="Disordered" evidence="2">
    <location>
        <begin position="169"/>
        <end position="232"/>
    </location>
</feature>
<evidence type="ECO:0000259" key="3">
    <source>
        <dbReference type="Pfam" id="PF12936"/>
    </source>
</evidence>
<dbReference type="AlphaFoldDB" id="A0A1Q3C076"/>
<accession>A0A1Q3C076</accession>
<organism evidence="4 5">
    <name type="scientific">Cephalotus follicularis</name>
    <name type="common">Albany pitcher plant</name>
    <dbReference type="NCBI Taxonomy" id="3775"/>
    <lineage>
        <taxon>Eukaryota</taxon>
        <taxon>Viridiplantae</taxon>
        <taxon>Streptophyta</taxon>
        <taxon>Embryophyta</taxon>
        <taxon>Tracheophyta</taxon>
        <taxon>Spermatophyta</taxon>
        <taxon>Magnoliopsida</taxon>
        <taxon>eudicotyledons</taxon>
        <taxon>Gunneridae</taxon>
        <taxon>Pentapetalae</taxon>
        <taxon>rosids</taxon>
        <taxon>fabids</taxon>
        <taxon>Oxalidales</taxon>
        <taxon>Cephalotaceae</taxon>
        <taxon>Cephalotus</taxon>
    </lineage>
</organism>
<dbReference type="InterPro" id="IPR018034">
    <property type="entry name" value="Kri1"/>
</dbReference>
<dbReference type="PANTHER" id="PTHR14490">
    <property type="entry name" value="ZINC FINGER, ZZ TYPE"/>
    <property type="match status" value="1"/>
</dbReference>
<evidence type="ECO:0000256" key="2">
    <source>
        <dbReference type="SAM" id="MobiDB-lite"/>
    </source>
</evidence>
<gene>
    <name evidence="4" type="ORF">CFOL_v3_17002</name>
</gene>
<feature type="region of interest" description="Disordered" evidence="2">
    <location>
        <begin position="66"/>
        <end position="93"/>
    </location>
</feature>
<dbReference type="OrthoDB" id="10252032at2759"/>
<dbReference type="GO" id="GO:0030686">
    <property type="term" value="C:90S preribosome"/>
    <property type="evidence" value="ECO:0007669"/>
    <property type="project" value="TreeGrafter"/>
</dbReference>
<evidence type="ECO:0000313" key="4">
    <source>
        <dbReference type="EMBL" id="GAV73518.1"/>
    </source>
</evidence>
<dbReference type="GO" id="GO:0005730">
    <property type="term" value="C:nucleolus"/>
    <property type="evidence" value="ECO:0007669"/>
    <property type="project" value="TreeGrafter"/>
</dbReference>
<feature type="domain" description="Kri1-like C-terminal" evidence="3">
    <location>
        <begin position="102"/>
        <end position="183"/>
    </location>
</feature>
<protein>
    <submittedName>
        <fullName evidence="4">Kri1_C domain-containing protein</fullName>
    </submittedName>
</protein>
<dbReference type="Proteomes" id="UP000187406">
    <property type="component" value="Unassembled WGS sequence"/>
</dbReference>
<evidence type="ECO:0000256" key="1">
    <source>
        <dbReference type="ARBA" id="ARBA00007473"/>
    </source>
</evidence>
<dbReference type="GO" id="GO:0000447">
    <property type="term" value="P:endonucleolytic cleavage in ITS1 to separate SSU-rRNA from 5.8S rRNA and LSU-rRNA from tricistronic rRNA transcript (SSU-rRNA, 5.8S rRNA, LSU-rRNA)"/>
    <property type="evidence" value="ECO:0007669"/>
    <property type="project" value="TreeGrafter"/>
</dbReference>